<dbReference type="GO" id="GO:0016705">
    <property type="term" value="F:oxidoreductase activity, acting on paired donors, with incorporation or reduction of molecular oxygen"/>
    <property type="evidence" value="ECO:0007669"/>
    <property type="project" value="InterPro"/>
</dbReference>
<dbReference type="InterPro" id="IPR036396">
    <property type="entry name" value="Cyt_P450_sf"/>
</dbReference>
<name>A0A7J6MWC1_PEROL</name>
<evidence type="ECO:0000256" key="6">
    <source>
        <dbReference type="ARBA" id="ARBA00023033"/>
    </source>
</evidence>
<comment type="similarity">
    <text evidence="1">Belongs to the cytochrome P450 family.</text>
</comment>
<protein>
    <recommendedName>
        <fullName evidence="9">Cytochrome P450</fullName>
    </recommendedName>
</protein>
<evidence type="ECO:0008006" key="9">
    <source>
        <dbReference type="Google" id="ProtNLM"/>
    </source>
</evidence>
<reference evidence="7 8" key="1">
    <citation type="submission" date="2020-04" db="EMBL/GenBank/DDBJ databases">
        <title>Perkinsus olseni comparative genomics.</title>
        <authorList>
            <person name="Bogema D.R."/>
        </authorList>
    </citation>
    <scope>NUCLEOTIDE SEQUENCE [LARGE SCALE GENOMIC DNA]</scope>
    <source>
        <strain evidence="7">00978-12</strain>
    </source>
</reference>
<evidence type="ECO:0000256" key="4">
    <source>
        <dbReference type="ARBA" id="ARBA00023002"/>
    </source>
</evidence>
<comment type="caution">
    <text evidence="7">The sequence shown here is derived from an EMBL/GenBank/DDBJ whole genome shotgun (WGS) entry which is preliminary data.</text>
</comment>
<dbReference type="PRINTS" id="PR00385">
    <property type="entry name" value="P450"/>
</dbReference>
<dbReference type="AlphaFoldDB" id="A0A7J6MWC1"/>
<keyword evidence="2" id="KW-0349">Heme</keyword>
<proteinExistence type="inferred from homology"/>
<dbReference type="CDD" id="cd00302">
    <property type="entry name" value="cytochrome_P450"/>
    <property type="match status" value="1"/>
</dbReference>
<dbReference type="InterPro" id="IPR002401">
    <property type="entry name" value="Cyt_P450_E_grp-I"/>
</dbReference>
<evidence type="ECO:0000256" key="5">
    <source>
        <dbReference type="ARBA" id="ARBA00023004"/>
    </source>
</evidence>
<gene>
    <name evidence="7" type="ORF">FOZ60_000794</name>
</gene>
<evidence type="ECO:0000256" key="2">
    <source>
        <dbReference type="ARBA" id="ARBA00022617"/>
    </source>
</evidence>
<organism evidence="7 8">
    <name type="scientific">Perkinsus olseni</name>
    <name type="common">Perkinsus atlanticus</name>
    <dbReference type="NCBI Taxonomy" id="32597"/>
    <lineage>
        <taxon>Eukaryota</taxon>
        <taxon>Sar</taxon>
        <taxon>Alveolata</taxon>
        <taxon>Perkinsozoa</taxon>
        <taxon>Perkinsea</taxon>
        <taxon>Perkinsida</taxon>
        <taxon>Perkinsidae</taxon>
        <taxon>Perkinsus</taxon>
    </lineage>
</organism>
<dbReference type="GO" id="GO:0004497">
    <property type="term" value="F:monooxygenase activity"/>
    <property type="evidence" value="ECO:0007669"/>
    <property type="project" value="UniProtKB-KW"/>
</dbReference>
<dbReference type="PANTHER" id="PTHR24291:SF50">
    <property type="entry name" value="BIFUNCTIONAL ALBAFLAVENONE MONOOXYGENASE_TERPENE SYNTHASE"/>
    <property type="match status" value="1"/>
</dbReference>
<dbReference type="PRINTS" id="PR00463">
    <property type="entry name" value="EP450I"/>
</dbReference>
<sequence>MSTIVDGCFYFVNRMAAWVRSRSSTGLLASGVAAGAAMCLYKVIKGRRRRSSLLNTLGGTSGITPYLGFVPTSAEHLFYALDILADTYGDIYAIKLMGRESVVLTDLESIREVLKARPHSYLRSFNKDEILPISGILTSEGEEWKRNRRLTALAFNEHNSAGMGFKQWPSWLKDWWALNGRHIPSAESQVRQLRKLARQGDGRIVWEPREWLTPCTLDSLCLTTFGMDFYFLNPDGVTIAVGTKEIAESIRHFLKGSTYVLDRVMFPYMTRNRFPWNLNPRIKKFYSSVERLKKFANDVAVQRRREGGELGRADLLDKLLQLEKNDLEGNLVTFIIAGSETTSVTLSWCLYYLSLYPEAQARARAEVDSLGRDPETNDDLEELPFVESCFLEALRIQPPVPLLAHITTVEVSVHGYKLPAGTPILASTRKHMRSNAEGGTFFK</sequence>
<dbReference type="OrthoDB" id="1470350at2759"/>
<dbReference type="GO" id="GO:0005506">
    <property type="term" value="F:iron ion binding"/>
    <property type="evidence" value="ECO:0007669"/>
    <property type="project" value="InterPro"/>
</dbReference>
<keyword evidence="6" id="KW-0503">Monooxygenase</keyword>
<dbReference type="SUPFAM" id="SSF48264">
    <property type="entry name" value="Cytochrome P450"/>
    <property type="match status" value="1"/>
</dbReference>
<dbReference type="InterPro" id="IPR050196">
    <property type="entry name" value="Cytochrome_P450_Monoox"/>
</dbReference>
<accession>A0A7J6MWC1</accession>
<dbReference type="EMBL" id="JABANP010001097">
    <property type="protein sequence ID" value="KAF4675863.1"/>
    <property type="molecule type" value="Genomic_DNA"/>
</dbReference>
<keyword evidence="4" id="KW-0560">Oxidoreductase</keyword>
<keyword evidence="5" id="KW-0408">Iron</keyword>
<dbReference type="InterPro" id="IPR001128">
    <property type="entry name" value="Cyt_P450"/>
</dbReference>
<dbReference type="GO" id="GO:0020037">
    <property type="term" value="F:heme binding"/>
    <property type="evidence" value="ECO:0007669"/>
    <property type="project" value="InterPro"/>
</dbReference>
<keyword evidence="3" id="KW-0479">Metal-binding</keyword>
<evidence type="ECO:0000313" key="8">
    <source>
        <dbReference type="Proteomes" id="UP000541610"/>
    </source>
</evidence>
<dbReference type="Proteomes" id="UP000541610">
    <property type="component" value="Unassembled WGS sequence"/>
</dbReference>
<dbReference type="Pfam" id="PF00067">
    <property type="entry name" value="p450"/>
    <property type="match status" value="1"/>
</dbReference>
<dbReference type="Gene3D" id="1.10.630.10">
    <property type="entry name" value="Cytochrome P450"/>
    <property type="match status" value="1"/>
</dbReference>
<dbReference type="PANTHER" id="PTHR24291">
    <property type="entry name" value="CYTOCHROME P450 FAMILY 4"/>
    <property type="match status" value="1"/>
</dbReference>
<evidence type="ECO:0000256" key="1">
    <source>
        <dbReference type="ARBA" id="ARBA00010617"/>
    </source>
</evidence>
<evidence type="ECO:0000256" key="3">
    <source>
        <dbReference type="ARBA" id="ARBA00022723"/>
    </source>
</evidence>
<evidence type="ECO:0000313" key="7">
    <source>
        <dbReference type="EMBL" id="KAF4675863.1"/>
    </source>
</evidence>